<dbReference type="EMBL" id="BAAADQ010000003">
    <property type="protein sequence ID" value="GAA0536436.1"/>
    <property type="molecule type" value="Genomic_DNA"/>
</dbReference>
<keyword evidence="1" id="KW-0812">Transmembrane</keyword>
<reference evidence="2" key="1">
    <citation type="journal article" date="2014" name="Int. J. Syst. Evol. Microbiol.">
        <title>Complete genome sequence of Corynebacterium casei LMG S-19264T (=DSM 44701T), isolated from a smear-ripened cheese.</title>
        <authorList>
            <consortium name="US DOE Joint Genome Institute (JGI-PGF)"/>
            <person name="Walter F."/>
            <person name="Albersmeier A."/>
            <person name="Kalinowski J."/>
            <person name="Ruckert C."/>
        </authorList>
    </citation>
    <scope>NUCLEOTIDE SEQUENCE</scope>
    <source>
        <strain evidence="2">JCM 14265</strain>
    </source>
</reference>
<sequence>MSDDNSSSIELNRRRVLGALGTVGVASAGAGAGTFALFSDTESSTGNSVQAGTLDLTADTTQSFNASATNLSPGGSTNTVQVELNNVGSVSADHVELSVDYSQNDGSEPSDDDLSANVTAQAFAERLFASTLDYAGSGIGLGPSAFQTFTSNPEGAAVVDIGGDGSSDVELSRVPDPAADGSRQDVVRATSNGTATNDYALSIRDVGSISITNIAAGDITFDYYAGTENTNAPDEVFVLLNDSGTNRLVSHTGNKNSPDATEQWETRDVGGEIAGADDSPGANYVWKEIAPNNTTYSKPSNGGLYSDLPSATIEAVGFGRGTTGGGDTIETYYDNLVVDGTNYKFRPVSLDDIASRGVFDSLVPISGTRTFEAEFELDRLAGNDFQGDGVDISFTFGLAQESGQSVL</sequence>
<keyword evidence="1" id="KW-1133">Transmembrane helix</keyword>
<proteinExistence type="predicted"/>
<evidence type="ECO:0000313" key="3">
    <source>
        <dbReference type="EMBL" id="MEZ3168021.1"/>
    </source>
</evidence>
<keyword evidence="5" id="KW-1185">Reference proteome</keyword>
<reference evidence="2" key="2">
    <citation type="submission" date="2023-12" db="EMBL/GenBank/DDBJ databases">
        <authorList>
            <person name="Sun Q."/>
            <person name="Inoue M."/>
        </authorList>
    </citation>
    <scope>NUCLEOTIDE SEQUENCE</scope>
    <source>
        <strain evidence="2">JCM 14265</strain>
    </source>
</reference>
<dbReference type="InterPro" id="IPR006311">
    <property type="entry name" value="TAT_signal"/>
</dbReference>
<dbReference type="Proteomes" id="UP001501425">
    <property type="component" value="Unassembled WGS sequence"/>
</dbReference>
<dbReference type="AlphaFoldDB" id="A0AAV3SQQ6"/>
<dbReference type="Proteomes" id="UP001567571">
    <property type="component" value="Unassembled WGS sequence"/>
</dbReference>
<dbReference type="Pfam" id="PF12389">
    <property type="entry name" value="Peptidase_M73"/>
    <property type="match status" value="1"/>
</dbReference>
<accession>A0AAV3SQQ6</accession>
<protein>
    <submittedName>
        <fullName evidence="3">TasA family protein</fullName>
    </submittedName>
</protein>
<dbReference type="NCBIfam" id="TIGR04088">
    <property type="entry name" value="cognate_SipW"/>
    <property type="match status" value="1"/>
</dbReference>
<dbReference type="InterPro" id="IPR022121">
    <property type="entry name" value="Peptidase_M73_camelysin"/>
</dbReference>
<evidence type="ECO:0000313" key="4">
    <source>
        <dbReference type="Proteomes" id="UP001501425"/>
    </source>
</evidence>
<name>A0AAV3SQQ6_9EURY</name>
<dbReference type="InterPro" id="IPR023833">
    <property type="entry name" value="Signal_pept_SipW-depend-type"/>
</dbReference>
<dbReference type="PROSITE" id="PS51318">
    <property type="entry name" value="TAT"/>
    <property type="match status" value="1"/>
</dbReference>
<keyword evidence="1" id="KW-0472">Membrane</keyword>
<organism evidence="2 4">
    <name type="scientific">Halorubrum ejinorense</name>
    <dbReference type="NCBI Taxonomy" id="425309"/>
    <lineage>
        <taxon>Archaea</taxon>
        <taxon>Methanobacteriati</taxon>
        <taxon>Methanobacteriota</taxon>
        <taxon>Stenosarchaea group</taxon>
        <taxon>Halobacteria</taxon>
        <taxon>Halobacteriales</taxon>
        <taxon>Haloferacaceae</taxon>
        <taxon>Halorubrum</taxon>
    </lineage>
</organism>
<dbReference type="RefSeq" id="WP_343777086.1">
    <property type="nucleotide sequence ID" value="NZ_BAAADQ010000003.1"/>
</dbReference>
<comment type="caution">
    <text evidence="2">The sequence shown here is derived from an EMBL/GenBank/DDBJ whole genome shotgun (WGS) entry which is preliminary data.</text>
</comment>
<gene>
    <name evidence="3" type="ORF">ABNG02_11885</name>
    <name evidence="2" type="ORF">GCM10008994_09400</name>
</gene>
<evidence type="ECO:0000313" key="2">
    <source>
        <dbReference type="EMBL" id="GAA0536436.1"/>
    </source>
</evidence>
<reference evidence="3 5" key="3">
    <citation type="submission" date="2024-06" db="EMBL/GenBank/DDBJ databases">
        <title>Halorubrum miltondacostae sp. nov., a potential PHA producer isolated from an inland solar saltern in Rio Maior, Portugal.</title>
        <authorList>
            <person name="Albuquerque L."/>
            <person name="Viver T."/>
            <person name="Barroso C."/>
            <person name="Claudino R."/>
            <person name="Galvan M."/>
            <person name="Simoes G."/>
            <person name="Lobo Da Cunha A."/>
            <person name="Egas C."/>
        </authorList>
    </citation>
    <scope>NUCLEOTIDE SEQUENCE [LARGE SCALE GENOMIC DNA]</scope>
    <source>
        <strain evidence="3 5">DSM 18646</strain>
    </source>
</reference>
<dbReference type="EMBL" id="JBEDNW010000006">
    <property type="protein sequence ID" value="MEZ3168021.1"/>
    <property type="molecule type" value="Genomic_DNA"/>
</dbReference>
<feature type="transmembrane region" description="Helical" evidence="1">
    <location>
        <begin position="16"/>
        <end position="38"/>
    </location>
</feature>
<evidence type="ECO:0000256" key="1">
    <source>
        <dbReference type="SAM" id="Phobius"/>
    </source>
</evidence>
<evidence type="ECO:0000313" key="5">
    <source>
        <dbReference type="Proteomes" id="UP001567571"/>
    </source>
</evidence>